<evidence type="ECO:0000256" key="2">
    <source>
        <dbReference type="ARBA" id="ARBA00023180"/>
    </source>
</evidence>
<evidence type="ECO:0000313" key="4">
    <source>
        <dbReference type="Proteomes" id="UP000257109"/>
    </source>
</evidence>
<proteinExistence type="inferred from homology"/>
<organism evidence="3 4">
    <name type="scientific">Mucuna pruriens</name>
    <name type="common">Velvet bean</name>
    <name type="synonym">Dolichos pruriens</name>
    <dbReference type="NCBI Taxonomy" id="157652"/>
    <lineage>
        <taxon>Eukaryota</taxon>
        <taxon>Viridiplantae</taxon>
        <taxon>Streptophyta</taxon>
        <taxon>Embryophyta</taxon>
        <taxon>Tracheophyta</taxon>
        <taxon>Spermatophyta</taxon>
        <taxon>Magnoliopsida</taxon>
        <taxon>eudicotyledons</taxon>
        <taxon>Gunneridae</taxon>
        <taxon>Pentapetalae</taxon>
        <taxon>rosids</taxon>
        <taxon>fabids</taxon>
        <taxon>Fabales</taxon>
        <taxon>Fabaceae</taxon>
        <taxon>Papilionoideae</taxon>
        <taxon>50 kb inversion clade</taxon>
        <taxon>NPAAA clade</taxon>
        <taxon>indigoferoid/millettioid clade</taxon>
        <taxon>Phaseoleae</taxon>
        <taxon>Mucuna</taxon>
    </lineage>
</organism>
<dbReference type="Pfam" id="PF00657">
    <property type="entry name" value="Lipase_GDSL"/>
    <property type="match status" value="1"/>
</dbReference>
<dbReference type="Proteomes" id="UP000257109">
    <property type="component" value="Unassembled WGS sequence"/>
</dbReference>
<dbReference type="PANTHER" id="PTHR22835:SF621">
    <property type="entry name" value="GDSL ESTERASE_LIPASE ENOD8"/>
    <property type="match status" value="1"/>
</dbReference>
<feature type="non-terminal residue" evidence="3">
    <location>
        <position position="1"/>
    </location>
</feature>
<evidence type="ECO:0000256" key="1">
    <source>
        <dbReference type="ARBA" id="ARBA00008668"/>
    </source>
</evidence>
<evidence type="ECO:0008006" key="5">
    <source>
        <dbReference type="Google" id="ProtNLM"/>
    </source>
</evidence>
<sequence length="228" mass="24855">LALYEEAKFLCGSQFTSLMEFPSITKFNIPLVSSLVLLSIASTILNPVMAAKHCDFPAIFNFGASNADTGGLAASLLAVTAPYGDTFFHRPVGRFSDGRIIIDFIAESFGVPYLGPYLDSLGTNFSHGANFATAGSTIRPLQGLAQLKFSPFNLGIQYTQFKRFKSKTQFIRDQGGVFATLMPREEYFPEALYTFDIGQNDLTAGFLQVNASVPDIVRTFTSNIKVVA</sequence>
<evidence type="ECO:0000313" key="3">
    <source>
        <dbReference type="EMBL" id="RDX64152.1"/>
    </source>
</evidence>
<dbReference type="Gene3D" id="3.40.50.1110">
    <property type="entry name" value="SGNH hydrolase"/>
    <property type="match status" value="1"/>
</dbReference>
<gene>
    <name evidence="3" type="ORF">CR513_57323</name>
</gene>
<dbReference type="EMBL" id="QJKJ01014527">
    <property type="protein sequence ID" value="RDX64152.1"/>
    <property type="molecule type" value="Genomic_DNA"/>
</dbReference>
<dbReference type="AlphaFoldDB" id="A0A371EDP4"/>
<protein>
    <recommendedName>
        <fullName evidence="5">GDSL esterase/lipase</fullName>
    </recommendedName>
</protein>
<comment type="caution">
    <text evidence="3">The sequence shown here is derived from an EMBL/GenBank/DDBJ whole genome shotgun (WGS) entry which is preliminary data.</text>
</comment>
<name>A0A371EDP4_MUCPR</name>
<dbReference type="InterPro" id="IPR001087">
    <property type="entry name" value="GDSL"/>
</dbReference>
<dbReference type="PANTHER" id="PTHR22835">
    <property type="entry name" value="ZINC FINGER FYVE DOMAIN CONTAINING PROTEIN"/>
    <property type="match status" value="1"/>
</dbReference>
<accession>A0A371EDP4</accession>
<keyword evidence="2" id="KW-0325">Glycoprotein</keyword>
<dbReference type="OrthoDB" id="1393056at2759"/>
<comment type="similarity">
    <text evidence="1">Belongs to the 'GDSL' lipolytic enzyme family.</text>
</comment>
<dbReference type="InterPro" id="IPR036514">
    <property type="entry name" value="SGNH_hydro_sf"/>
</dbReference>
<reference evidence="3" key="1">
    <citation type="submission" date="2018-05" db="EMBL/GenBank/DDBJ databases">
        <title>Draft genome of Mucuna pruriens seed.</title>
        <authorList>
            <person name="Nnadi N.E."/>
            <person name="Vos R."/>
            <person name="Hasami M.H."/>
            <person name="Devisetty U.K."/>
            <person name="Aguiy J.C."/>
        </authorList>
    </citation>
    <scope>NUCLEOTIDE SEQUENCE [LARGE SCALE GENOMIC DNA]</scope>
    <source>
        <strain evidence="3">JCA_2017</strain>
    </source>
</reference>
<keyword evidence="4" id="KW-1185">Reference proteome</keyword>
<dbReference type="STRING" id="157652.A0A371EDP4"/>
<dbReference type="GO" id="GO:0016788">
    <property type="term" value="F:hydrolase activity, acting on ester bonds"/>
    <property type="evidence" value="ECO:0007669"/>
    <property type="project" value="InterPro"/>
</dbReference>